<reference evidence="1 2" key="1">
    <citation type="submission" date="2020-06" db="EMBL/GenBank/DDBJ databases">
        <title>Transcriptomic and genomic resources for Thalictrum thalictroides and T. hernandezii: Facilitating candidate gene discovery in an emerging model plant lineage.</title>
        <authorList>
            <person name="Arias T."/>
            <person name="Riano-Pachon D.M."/>
            <person name="Di Stilio V.S."/>
        </authorList>
    </citation>
    <scope>NUCLEOTIDE SEQUENCE [LARGE SCALE GENOMIC DNA]</scope>
    <source>
        <strain evidence="2">cv. WT478/WT964</strain>
        <tissue evidence="1">Leaves</tissue>
    </source>
</reference>
<proteinExistence type="predicted"/>
<gene>
    <name evidence="1" type="ORF">FRX31_028743</name>
</gene>
<keyword evidence="2" id="KW-1185">Reference proteome</keyword>
<accession>A0A7J6VBS5</accession>
<evidence type="ECO:0000313" key="1">
    <source>
        <dbReference type="EMBL" id="KAF5181670.1"/>
    </source>
</evidence>
<dbReference type="AlphaFoldDB" id="A0A7J6VBS5"/>
<comment type="caution">
    <text evidence="1">The sequence shown here is derived from an EMBL/GenBank/DDBJ whole genome shotgun (WGS) entry which is preliminary data.</text>
</comment>
<dbReference type="EMBL" id="JABWDY010035896">
    <property type="protein sequence ID" value="KAF5181670.1"/>
    <property type="molecule type" value="Genomic_DNA"/>
</dbReference>
<organism evidence="1 2">
    <name type="scientific">Thalictrum thalictroides</name>
    <name type="common">Rue-anemone</name>
    <name type="synonym">Anemone thalictroides</name>
    <dbReference type="NCBI Taxonomy" id="46969"/>
    <lineage>
        <taxon>Eukaryota</taxon>
        <taxon>Viridiplantae</taxon>
        <taxon>Streptophyta</taxon>
        <taxon>Embryophyta</taxon>
        <taxon>Tracheophyta</taxon>
        <taxon>Spermatophyta</taxon>
        <taxon>Magnoliopsida</taxon>
        <taxon>Ranunculales</taxon>
        <taxon>Ranunculaceae</taxon>
        <taxon>Thalictroideae</taxon>
        <taxon>Thalictrum</taxon>
    </lineage>
</organism>
<name>A0A7J6VBS5_THATH</name>
<evidence type="ECO:0000313" key="2">
    <source>
        <dbReference type="Proteomes" id="UP000554482"/>
    </source>
</evidence>
<dbReference type="Proteomes" id="UP000554482">
    <property type="component" value="Unassembled WGS sequence"/>
</dbReference>
<protein>
    <submittedName>
        <fullName evidence="1">Uncharacterized protein</fullName>
    </submittedName>
</protein>
<feature type="non-terminal residue" evidence="1">
    <location>
        <position position="1"/>
    </location>
</feature>
<sequence>VDNANIGKECDMRGGCRWPLQVVARGIVQDVNPLTDFGNRKLEEGISKFMLTSSMILMFNYHAPMTNILQNLVILVKEVLFGQGNCWCSILVLVHALEVSIRWKS</sequence>